<dbReference type="PANTHER" id="PTHR45726">
    <property type="entry name" value="LEUKOTRIENE A-4 HYDROLASE"/>
    <property type="match status" value="1"/>
</dbReference>
<dbReference type="RefSeq" id="WP_380027929.1">
    <property type="nucleotide sequence ID" value="NZ_JBHSHC010000130.1"/>
</dbReference>
<dbReference type="Proteomes" id="UP001596002">
    <property type="component" value="Unassembled WGS sequence"/>
</dbReference>
<evidence type="ECO:0000313" key="4">
    <source>
        <dbReference type="Proteomes" id="UP001596002"/>
    </source>
</evidence>
<feature type="transmembrane region" description="Helical" evidence="1">
    <location>
        <begin position="12"/>
        <end position="30"/>
    </location>
</feature>
<protein>
    <submittedName>
        <fullName evidence="3">M1 family aminopeptidase</fullName>
    </submittedName>
</protein>
<feature type="domain" description="Peptidase M1 membrane alanine aminopeptidase" evidence="2">
    <location>
        <begin position="328"/>
        <end position="477"/>
    </location>
</feature>
<organism evidence="3 4">
    <name type="scientific">Effusibacillus consociatus</name>
    <dbReference type="NCBI Taxonomy" id="1117041"/>
    <lineage>
        <taxon>Bacteria</taxon>
        <taxon>Bacillati</taxon>
        <taxon>Bacillota</taxon>
        <taxon>Bacilli</taxon>
        <taxon>Bacillales</taxon>
        <taxon>Alicyclobacillaceae</taxon>
        <taxon>Effusibacillus</taxon>
    </lineage>
</organism>
<keyword evidence="4" id="KW-1185">Reference proteome</keyword>
<dbReference type="GO" id="GO:0004177">
    <property type="term" value="F:aminopeptidase activity"/>
    <property type="evidence" value="ECO:0007669"/>
    <property type="project" value="UniProtKB-KW"/>
</dbReference>
<keyword evidence="3" id="KW-0031">Aminopeptidase</keyword>
<evidence type="ECO:0000259" key="2">
    <source>
        <dbReference type="Pfam" id="PF01433"/>
    </source>
</evidence>
<evidence type="ECO:0000256" key="1">
    <source>
        <dbReference type="SAM" id="Phobius"/>
    </source>
</evidence>
<dbReference type="SUPFAM" id="SSF55486">
    <property type="entry name" value="Metalloproteases ('zincins'), catalytic domain"/>
    <property type="match status" value="1"/>
</dbReference>
<keyword evidence="3" id="KW-0378">Hydrolase</keyword>
<proteinExistence type="predicted"/>
<dbReference type="EMBL" id="JBHSHC010000130">
    <property type="protein sequence ID" value="MFC4769425.1"/>
    <property type="molecule type" value="Genomic_DNA"/>
</dbReference>
<evidence type="ECO:0000313" key="3">
    <source>
        <dbReference type="EMBL" id="MFC4769425.1"/>
    </source>
</evidence>
<dbReference type="Gene3D" id="1.10.390.10">
    <property type="entry name" value="Neutral Protease Domain 2"/>
    <property type="match status" value="1"/>
</dbReference>
<name>A0ABV9Q5U1_9BACL</name>
<dbReference type="InterPro" id="IPR034015">
    <property type="entry name" value="M1_LTA4H"/>
</dbReference>
<reference evidence="4" key="1">
    <citation type="journal article" date="2019" name="Int. J. Syst. Evol. Microbiol.">
        <title>The Global Catalogue of Microorganisms (GCM) 10K type strain sequencing project: providing services to taxonomists for standard genome sequencing and annotation.</title>
        <authorList>
            <consortium name="The Broad Institute Genomics Platform"/>
            <consortium name="The Broad Institute Genome Sequencing Center for Infectious Disease"/>
            <person name="Wu L."/>
            <person name="Ma J."/>
        </authorList>
    </citation>
    <scope>NUCLEOTIDE SEQUENCE [LARGE SCALE GENOMIC DNA]</scope>
    <source>
        <strain evidence="4">WYCCWR 12678</strain>
    </source>
</reference>
<dbReference type="PANTHER" id="PTHR45726:SF3">
    <property type="entry name" value="LEUKOTRIENE A-4 HYDROLASE"/>
    <property type="match status" value="1"/>
</dbReference>
<dbReference type="InterPro" id="IPR014782">
    <property type="entry name" value="Peptidase_M1_dom"/>
</dbReference>
<keyword evidence="1" id="KW-0472">Membrane</keyword>
<accession>A0ABV9Q5U1</accession>
<gene>
    <name evidence="3" type="ORF">ACFO8Q_19015</name>
</gene>
<dbReference type="InterPro" id="IPR027268">
    <property type="entry name" value="Peptidase_M4/M1_CTD_sf"/>
</dbReference>
<comment type="caution">
    <text evidence="3">The sequence shown here is derived from an EMBL/GenBank/DDBJ whole genome shotgun (WGS) entry which is preliminary data.</text>
</comment>
<sequence>MALLRSKKALMLYPLILSLFTTTIGLGIILKPKEGWTVWAGQAWEAFKGTTAMTAKPVNTPTSPTVEYRVDAELEVANSNIHGVASITVPNSPDDTLLFYLYPSTHKPIEIKQVLVNGGAVRFQATPDHLLVPVKAKGETANVQIQFSTPIPAAGTRLGQQNGVWSLTYWYPILGVRDKGAWIPRPHPHPFGDPFLMDLSSYQVRLKHPQDFVWFASGALVSSTIENGMAVSEWKADSLRSFALIGGSGWDVATWRSPEGVDVKIAVRNPRHLPELKTLAEAAVKTYTKRFGALAYPYYSVVEMPTGTVFAHEYPNLALFSQEIWNWTNGEHWIAHEIAHGWWFSSVGTHKALDPWLDEGLADYASLLYNEAKYGRDAYNEAIARYWTMFRDGKSNAPHSFGRSVNVQDESADQPYANFSNEADYYYLMYLRPALMYHDLRMSMGDPKFFDFLQQFYLKNRKSTVTRADLEESLSKVDPHALPRLKLWLDAPNKELIEHVKTRFTNP</sequence>
<keyword evidence="3" id="KW-0645">Protease</keyword>
<keyword evidence="1" id="KW-0812">Transmembrane</keyword>
<dbReference type="Pfam" id="PF01433">
    <property type="entry name" value="Peptidase_M1"/>
    <property type="match status" value="1"/>
</dbReference>
<keyword evidence="1" id="KW-1133">Transmembrane helix</keyword>